<keyword evidence="2" id="KW-1185">Reference proteome</keyword>
<proteinExistence type="predicted"/>
<accession>A0AAD6NRW0</accession>
<dbReference type="Proteomes" id="UP001162972">
    <property type="component" value="Chromosome 4"/>
</dbReference>
<protein>
    <submittedName>
        <fullName evidence="1">Uncharacterized protein</fullName>
    </submittedName>
</protein>
<gene>
    <name evidence="1" type="ORF">OIU84_014871</name>
</gene>
<evidence type="ECO:0000313" key="1">
    <source>
        <dbReference type="EMBL" id="KAJ6402850.1"/>
    </source>
</evidence>
<dbReference type="EMBL" id="JAPFFJ010000018">
    <property type="protein sequence ID" value="KAJ6402850.1"/>
    <property type="molecule type" value="Genomic_DNA"/>
</dbReference>
<name>A0AAD6NRW0_9ROSI</name>
<evidence type="ECO:0000313" key="2">
    <source>
        <dbReference type="Proteomes" id="UP001162972"/>
    </source>
</evidence>
<organism evidence="1 2">
    <name type="scientific">Salix udensis</name>
    <dbReference type="NCBI Taxonomy" id="889485"/>
    <lineage>
        <taxon>Eukaryota</taxon>
        <taxon>Viridiplantae</taxon>
        <taxon>Streptophyta</taxon>
        <taxon>Embryophyta</taxon>
        <taxon>Tracheophyta</taxon>
        <taxon>Spermatophyta</taxon>
        <taxon>Magnoliopsida</taxon>
        <taxon>eudicotyledons</taxon>
        <taxon>Gunneridae</taxon>
        <taxon>Pentapetalae</taxon>
        <taxon>rosids</taxon>
        <taxon>fabids</taxon>
        <taxon>Malpighiales</taxon>
        <taxon>Salicaceae</taxon>
        <taxon>Saliceae</taxon>
        <taxon>Salix</taxon>
    </lineage>
</organism>
<dbReference type="AlphaFoldDB" id="A0AAD6NRW0"/>
<reference evidence="1 2" key="1">
    <citation type="journal article" date="2023" name="Int. J. Mol. Sci.">
        <title>De Novo Assembly and Annotation of 11 Diverse Shrub Willow (Salix) Genomes Reveals Novel Gene Organization in Sex-Linked Regions.</title>
        <authorList>
            <person name="Hyden B."/>
            <person name="Feng K."/>
            <person name="Yates T.B."/>
            <person name="Jawdy S."/>
            <person name="Cereghino C."/>
            <person name="Smart L.B."/>
            <person name="Muchero W."/>
        </authorList>
    </citation>
    <scope>NUCLEOTIDE SEQUENCE [LARGE SCALE GENOMIC DNA]</scope>
    <source>
        <tissue evidence="1">Shoot tip</tissue>
    </source>
</reference>
<sequence length="158" mass="18615">MPDLRLGPQTLRKGRKSLRNMFQMYRDQVAYYFQIEGLCFMLPGNNFHSLLEGLGKEKRRKRQEQHHLKEADEDGVVERLPRVLNNNPETFGPEHQLISYFALDDVQILKLLKAKLYELSSWKPIKVLKICRKKIPREGTSRVENRSVMDSESNRSEK</sequence>
<comment type="caution">
    <text evidence="1">The sequence shown here is derived from an EMBL/GenBank/DDBJ whole genome shotgun (WGS) entry which is preliminary data.</text>
</comment>